<dbReference type="InterPro" id="IPR011249">
    <property type="entry name" value="Metalloenz_LuxS/M16"/>
</dbReference>
<sequence>MALRFVIGTSLKPVLNTQVRNVAALSIKDVLASQPPVEVSTLKNGLRVAAEDNGRPTATVGVWIETGSRYENEENNGVAHFLERLMHKGTGKRASAALESELEAIGAKLQSYTTRDRTAVLVQSSSQDVEKVVDILADVLRNSKLDPSAVEAERAVLLRQLEESESDLQKVTMDNLHTAAFQGTPLSKSPLGTTASLKAISAKNIKEWQEDNYRPIRMVVSAVGGGCSGSKVQGLAEKYFGDLSSEYPRKVPQAGGARFTGCEYRYRNDYIPHMYSAVAVEGVGYAHKDALALQMASQFIGQWDVTHATTRTAPSRWIQKISHEHGLHFLQHFNINYKDTGLFGVYFVSNGDDLVNSQGIIRSIQHEWKHLASAISEEETTLARNQLRTTLYQDLESNTQKADFNAKELLYTGSVRSLAQLEDQIAHIDQHALRQAVFDHVYDRDTANVGVGLTEAFMSYHHTRAAMSWWRL</sequence>
<dbReference type="AlphaFoldDB" id="A0A016VEC0"/>
<dbReference type="GO" id="GO:0006508">
    <property type="term" value="P:proteolysis"/>
    <property type="evidence" value="ECO:0007669"/>
    <property type="project" value="InterPro"/>
</dbReference>
<dbReference type="STRING" id="53326.A0A016VEC0"/>
<dbReference type="InterPro" id="IPR011765">
    <property type="entry name" value="Pept_M16_N"/>
</dbReference>
<feature type="domain" description="Peptidase M16 N-terminal" evidence="2">
    <location>
        <begin position="47"/>
        <end position="193"/>
    </location>
</feature>
<protein>
    <submittedName>
        <fullName evidence="4">Uncharacterized protein</fullName>
    </submittedName>
</protein>
<evidence type="ECO:0000259" key="2">
    <source>
        <dbReference type="Pfam" id="PF00675"/>
    </source>
</evidence>
<evidence type="ECO:0000259" key="3">
    <source>
        <dbReference type="Pfam" id="PF05193"/>
    </source>
</evidence>
<dbReference type="InterPro" id="IPR050361">
    <property type="entry name" value="MPP/UQCRC_Complex"/>
</dbReference>
<organism evidence="4 5">
    <name type="scientific">Ancylostoma ceylanicum</name>
    <dbReference type="NCBI Taxonomy" id="53326"/>
    <lineage>
        <taxon>Eukaryota</taxon>
        <taxon>Metazoa</taxon>
        <taxon>Ecdysozoa</taxon>
        <taxon>Nematoda</taxon>
        <taxon>Chromadorea</taxon>
        <taxon>Rhabditida</taxon>
        <taxon>Rhabditina</taxon>
        <taxon>Rhabditomorpha</taxon>
        <taxon>Strongyloidea</taxon>
        <taxon>Ancylostomatidae</taxon>
        <taxon>Ancylostomatinae</taxon>
        <taxon>Ancylostoma</taxon>
    </lineage>
</organism>
<proteinExistence type="inferred from homology"/>
<comment type="caution">
    <text evidence="4">The sequence shown here is derived from an EMBL/GenBank/DDBJ whole genome shotgun (WGS) entry which is preliminary data.</text>
</comment>
<dbReference type="Pfam" id="PF00675">
    <property type="entry name" value="Peptidase_M16"/>
    <property type="match status" value="1"/>
</dbReference>
<dbReference type="InterPro" id="IPR007863">
    <property type="entry name" value="Peptidase_M16_C"/>
</dbReference>
<feature type="domain" description="Peptidase M16 C-terminal" evidence="3">
    <location>
        <begin position="200"/>
        <end position="387"/>
    </location>
</feature>
<dbReference type="GO" id="GO:0046872">
    <property type="term" value="F:metal ion binding"/>
    <property type="evidence" value="ECO:0007669"/>
    <property type="project" value="InterPro"/>
</dbReference>
<accession>A0A016VEC0</accession>
<dbReference type="PROSITE" id="PS00143">
    <property type="entry name" value="INSULINASE"/>
    <property type="match status" value="1"/>
</dbReference>
<dbReference type="OrthoDB" id="10251424at2759"/>
<dbReference type="GO" id="GO:0005739">
    <property type="term" value="C:mitochondrion"/>
    <property type="evidence" value="ECO:0007669"/>
    <property type="project" value="TreeGrafter"/>
</dbReference>
<evidence type="ECO:0000313" key="4">
    <source>
        <dbReference type="EMBL" id="EYC25770.1"/>
    </source>
</evidence>
<dbReference type="SUPFAM" id="SSF63411">
    <property type="entry name" value="LuxS/MPP-like metallohydrolase"/>
    <property type="match status" value="2"/>
</dbReference>
<evidence type="ECO:0000256" key="1">
    <source>
        <dbReference type="RuleBase" id="RU004447"/>
    </source>
</evidence>
<keyword evidence="5" id="KW-1185">Reference proteome</keyword>
<dbReference type="EMBL" id="JARK01001347">
    <property type="protein sequence ID" value="EYC25770.1"/>
    <property type="molecule type" value="Genomic_DNA"/>
</dbReference>
<gene>
    <name evidence="4" type="primary">Acey_s0011.g1374</name>
    <name evidence="4" type="synonym">Acey-ucr-1</name>
    <name evidence="4" type="ORF">Y032_0011g1374</name>
</gene>
<evidence type="ECO:0000313" key="5">
    <source>
        <dbReference type="Proteomes" id="UP000024635"/>
    </source>
</evidence>
<dbReference type="FunFam" id="3.30.830.10:FF:000008">
    <property type="entry name" value="Mitochondrial-processing peptidase subunit beta"/>
    <property type="match status" value="1"/>
</dbReference>
<dbReference type="PANTHER" id="PTHR11851">
    <property type="entry name" value="METALLOPROTEASE"/>
    <property type="match status" value="1"/>
</dbReference>
<dbReference type="PANTHER" id="PTHR11851:SF143">
    <property type="entry name" value="CYTOCHROME B-C1 COMPLEX SUBUNIT 1, MITOCHONDRIAL"/>
    <property type="match status" value="1"/>
</dbReference>
<comment type="similarity">
    <text evidence="1">Belongs to the peptidase M16 family.</text>
</comment>
<dbReference type="InterPro" id="IPR001431">
    <property type="entry name" value="Pept_M16_Zn_BS"/>
</dbReference>
<reference evidence="5" key="1">
    <citation type="journal article" date="2015" name="Nat. Genet.">
        <title>The genome and transcriptome of the zoonotic hookworm Ancylostoma ceylanicum identify infection-specific gene families.</title>
        <authorList>
            <person name="Schwarz E.M."/>
            <person name="Hu Y."/>
            <person name="Antoshechkin I."/>
            <person name="Miller M.M."/>
            <person name="Sternberg P.W."/>
            <person name="Aroian R.V."/>
        </authorList>
    </citation>
    <scope>NUCLEOTIDE SEQUENCE</scope>
    <source>
        <strain evidence="5">HY135</strain>
    </source>
</reference>
<dbReference type="Gene3D" id="3.30.830.10">
    <property type="entry name" value="Metalloenzyme, LuxS/M16 peptidase-like"/>
    <property type="match status" value="2"/>
</dbReference>
<name>A0A016VEC0_9BILA</name>
<dbReference type="Pfam" id="PF05193">
    <property type="entry name" value="Peptidase_M16_C"/>
    <property type="match status" value="1"/>
</dbReference>
<dbReference type="Proteomes" id="UP000024635">
    <property type="component" value="Unassembled WGS sequence"/>
</dbReference>
<dbReference type="GO" id="GO:0004222">
    <property type="term" value="F:metalloendopeptidase activity"/>
    <property type="evidence" value="ECO:0007669"/>
    <property type="project" value="InterPro"/>
</dbReference>